<dbReference type="NCBIfam" id="NF008752">
    <property type="entry name" value="PRK11784.1-4"/>
    <property type="match status" value="1"/>
</dbReference>
<accession>A0A8J5XR62</accession>
<evidence type="ECO:0000256" key="1">
    <source>
        <dbReference type="ARBA" id="ARBA00023266"/>
    </source>
</evidence>
<dbReference type="GO" id="GO:0002098">
    <property type="term" value="P:tRNA wobble uridine modification"/>
    <property type="evidence" value="ECO:0007669"/>
    <property type="project" value="InterPro"/>
</dbReference>
<dbReference type="NCBIfam" id="TIGR03167">
    <property type="entry name" value="tRNA_sel_U_synt"/>
    <property type="match status" value="1"/>
</dbReference>
<keyword evidence="1" id="KW-0711">Selenium</keyword>
<dbReference type="Gene3D" id="3.40.250.10">
    <property type="entry name" value="Rhodanese-like domain"/>
    <property type="match status" value="1"/>
</dbReference>
<dbReference type="AlphaFoldDB" id="A0A8J5XR62"/>
<dbReference type="InterPro" id="IPR017582">
    <property type="entry name" value="SelU"/>
</dbReference>
<dbReference type="PANTHER" id="PTHR30401">
    <property type="entry name" value="TRNA 2-SELENOURIDINE SYNTHASE"/>
    <property type="match status" value="1"/>
</dbReference>
<evidence type="ECO:0000313" key="3">
    <source>
        <dbReference type="EMBL" id="KAG8467142.1"/>
    </source>
</evidence>
<reference evidence="3" key="1">
    <citation type="submission" date="2021-05" db="EMBL/GenBank/DDBJ databases">
        <title>The genome of the haptophyte Pavlova lutheri (Diacronema luteri, Pavlovales) - a model for lipid biosynthesis in eukaryotic algae.</title>
        <authorList>
            <person name="Hulatt C.J."/>
            <person name="Posewitz M.C."/>
        </authorList>
    </citation>
    <scope>NUCLEOTIDE SEQUENCE</scope>
    <source>
        <strain evidence="3">NIVA-4/92</strain>
    </source>
</reference>
<dbReference type="Proteomes" id="UP000751190">
    <property type="component" value="Unassembled WGS sequence"/>
</dbReference>
<dbReference type="OrthoDB" id="566238at2759"/>
<organism evidence="3 4">
    <name type="scientific">Diacronema lutheri</name>
    <name type="common">Unicellular marine alga</name>
    <name type="synonym">Monochrysis lutheri</name>
    <dbReference type="NCBI Taxonomy" id="2081491"/>
    <lineage>
        <taxon>Eukaryota</taxon>
        <taxon>Haptista</taxon>
        <taxon>Haptophyta</taxon>
        <taxon>Pavlovophyceae</taxon>
        <taxon>Pavlovales</taxon>
        <taxon>Pavlovaceae</taxon>
        <taxon>Diacronema</taxon>
    </lineage>
</organism>
<dbReference type="GO" id="GO:0043828">
    <property type="term" value="F:tRNA 2-selenouridine synthase activity"/>
    <property type="evidence" value="ECO:0007669"/>
    <property type="project" value="InterPro"/>
</dbReference>
<evidence type="ECO:0000259" key="2">
    <source>
        <dbReference type="PROSITE" id="PS50206"/>
    </source>
</evidence>
<dbReference type="Pfam" id="PF00581">
    <property type="entry name" value="Rhodanese"/>
    <property type="match status" value="1"/>
</dbReference>
<feature type="domain" description="Rhodanese" evidence="2">
    <location>
        <begin position="88"/>
        <end position="203"/>
    </location>
</feature>
<dbReference type="InterPro" id="IPR058840">
    <property type="entry name" value="AAA_SelU"/>
</dbReference>
<evidence type="ECO:0000313" key="4">
    <source>
        <dbReference type="Proteomes" id="UP000751190"/>
    </source>
</evidence>
<dbReference type="PROSITE" id="PS50206">
    <property type="entry name" value="RHODANESE_3"/>
    <property type="match status" value="1"/>
</dbReference>
<sequence>MRLLAYARRGGGQRERLLRFLTALPPLLPHAPARCGRPAAPRAALMTAAEPRARDGVPDGEILRQTGKPLWRVEMASVNLRAWDVVCDARSPCEYDDDHAPGALNFPVLDDGERELVGTLHKQASAFEARRRGAALVARNLHAILSAPPFSELGPDARVLVYCARGGERSRSLAYVLSRVGWTVGVVDGGYRSYRAHVRAALHRLGKLEYHLISGPTGSAKGKMLDMIDECGGQTIDLEGLANHKGSILGDNPHSPQPSQKRFESLLAARAATLDPRAVVFVESESNLVGKLHVPPELFSRMRTAPRTSLALPMRARVGWIRAGYAHFETTHVAELRAALDQLVRLRGRETVGGWLRLVDEGRWAEFVQQLLEQHYDPAYAKSKETFYGQAGDKASAGDVLELGDCDDATYRRAARELLARYGPRNQYSG</sequence>
<dbReference type="Pfam" id="PF26341">
    <property type="entry name" value="AAA_SelU"/>
    <property type="match status" value="1"/>
</dbReference>
<gene>
    <name evidence="3" type="ORF">KFE25_000458</name>
</gene>
<dbReference type="EMBL" id="JAGTXO010000006">
    <property type="protein sequence ID" value="KAG8467142.1"/>
    <property type="molecule type" value="Genomic_DNA"/>
</dbReference>
<dbReference type="PANTHER" id="PTHR30401:SF0">
    <property type="entry name" value="TRNA 2-SELENOURIDINE SYNTHASE"/>
    <property type="match status" value="1"/>
</dbReference>
<comment type="caution">
    <text evidence="3">The sequence shown here is derived from an EMBL/GenBank/DDBJ whole genome shotgun (WGS) entry which is preliminary data.</text>
</comment>
<protein>
    <recommendedName>
        <fullName evidence="2">Rhodanese domain-containing protein</fullName>
    </recommendedName>
</protein>
<dbReference type="OMA" id="GYKHFET"/>
<dbReference type="SUPFAM" id="SSF52821">
    <property type="entry name" value="Rhodanese/Cell cycle control phosphatase"/>
    <property type="match status" value="1"/>
</dbReference>
<dbReference type="InterPro" id="IPR001763">
    <property type="entry name" value="Rhodanese-like_dom"/>
</dbReference>
<dbReference type="SMART" id="SM00450">
    <property type="entry name" value="RHOD"/>
    <property type="match status" value="1"/>
</dbReference>
<dbReference type="NCBIfam" id="NF008750">
    <property type="entry name" value="PRK11784.1-2"/>
    <property type="match status" value="1"/>
</dbReference>
<name>A0A8J5XR62_DIALT</name>
<keyword evidence="4" id="KW-1185">Reference proteome</keyword>
<proteinExistence type="predicted"/>
<dbReference type="InterPro" id="IPR036873">
    <property type="entry name" value="Rhodanese-like_dom_sf"/>
</dbReference>